<name>A0A0C7QBI6_PARSO</name>
<dbReference type="SUPFAM" id="SSF46785">
    <property type="entry name" value="Winged helix' DNA-binding domain"/>
    <property type="match status" value="1"/>
</dbReference>
<dbReference type="EMBL" id="CEKZ01000024">
    <property type="protein sequence ID" value="CEQ05300.1"/>
    <property type="molecule type" value="Genomic_DNA"/>
</dbReference>
<evidence type="ECO:0000256" key="2">
    <source>
        <dbReference type="ARBA" id="ARBA00023125"/>
    </source>
</evidence>
<dbReference type="SMART" id="SM00347">
    <property type="entry name" value="HTH_MARR"/>
    <property type="match status" value="1"/>
</dbReference>
<dbReference type="RefSeq" id="WP_055337979.1">
    <property type="nucleotide sequence ID" value="NZ_CDNF01000033.1"/>
</dbReference>
<reference evidence="5 6" key="1">
    <citation type="submission" date="2015-01" db="EMBL/GenBank/DDBJ databases">
        <authorList>
            <person name="Aslett A.Martin."/>
            <person name="De Silva Nishadi"/>
        </authorList>
    </citation>
    <scope>NUCLEOTIDE SEQUENCE [LARGE SCALE GENOMIC DNA]</scope>
    <source>
        <strain evidence="5 6">R28058</strain>
    </source>
</reference>
<evidence type="ECO:0000256" key="3">
    <source>
        <dbReference type="ARBA" id="ARBA00023163"/>
    </source>
</evidence>
<dbReference type="InterPro" id="IPR036388">
    <property type="entry name" value="WH-like_DNA-bd_sf"/>
</dbReference>
<dbReference type="GO" id="GO:0003677">
    <property type="term" value="F:DNA binding"/>
    <property type="evidence" value="ECO:0007669"/>
    <property type="project" value="UniProtKB-KW"/>
</dbReference>
<evidence type="ECO:0000256" key="1">
    <source>
        <dbReference type="ARBA" id="ARBA00023015"/>
    </source>
</evidence>
<dbReference type="OrthoDB" id="9799663at2"/>
<dbReference type="PANTHER" id="PTHR42756:SF1">
    <property type="entry name" value="TRANSCRIPTIONAL REPRESSOR OF EMRAB OPERON"/>
    <property type="match status" value="1"/>
</dbReference>
<evidence type="ECO:0000313" key="6">
    <source>
        <dbReference type="Proteomes" id="UP000049127"/>
    </source>
</evidence>
<keyword evidence="2" id="KW-0238">DNA-binding</keyword>
<evidence type="ECO:0000313" key="5">
    <source>
        <dbReference type="EMBL" id="CEQ05300.1"/>
    </source>
</evidence>
<gene>
    <name evidence="5" type="primary">mgrA_2</name>
    <name evidence="5" type="ORF">R28058_30171</name>
</gene>
<accession>A0A0C7QBI6</accession>
<evidence type="ECO:0000259" key="4">
    <source>
        <dbReference type="PROSITE" id="PS50995"/>
    </source>
</evidence>
<dbReference type="CDD" id="cd00090">
    <property type="entry name" value="HTH_ARSR"/>
    <property type="match status" value="1"/>
</dbReference>
<keyword evidence="1" id="KW-0805">Transcription regulation</keyword>
<dbReference type="GO" id="GO:0003700">
    <property type="term" value="F:DNA-binding transcription factor activity"/>
    <property type="evidence" value="ECO:0007669"/>
    <property type="project" value="InterPro"/>
</dbReference>
<dbReference type="InterPro" id="IPR000835">
    <property type="entry name" value="HTH_MarR-typ"/>
</dbReference>
<proteinExistence type="predicted"/>
<dbReference type="Gene3D" id="1.10.10.10">
    <property type="entry name" value="Winged helix-like DNA-binding domain superfamily/Winged helix DNA-binding domain"/>
    <property type="match status" value="1"/>
</dbReference>
<dbReference type="Pfam" id="PF12802">
    <property type="entry name" value="MarR_2"/>
    <property type="match status" value="1"/>
</dbReference>
<keyword evidence="3" id="KW-0804">Transcription</keyword>
<dbReference type="PRINTS" id="PR00598">
    <property type="entry name" value="HTHMARR"/>
</dbReference>
<sequence>MNDKYIVYFVSRAKANMIKFIENRLKSNNLNDLIPTHGNILTALYESDGKLTMKEISNKIGKDKSTVTALVNKLISLGYIKKEKCNLDKRVTYISLTDKSFQIKDKFDLISSQVKDTAYSNFTEDEKKEFLRLLKKLSTNFKESNDKFQK</sequence>
<organism evidence="5 6">
    <name type="scientific">Paraclostridium sordellii</name>
    <name type="common">Clostridium sordellii</name>
    <dbReference type="NCBI Taxonomy" id="1505"/>
    <lineage>
        <taxon>Bacteria</taxon>
        <taxon>Bacillati</taxon>
        <taxon>Bacillota</taxon>
        <taxon>Clostridia</taxon>
        <taxon>Peptostreptococcales</taxon>
        <taxon>Peptostreptococcaceae</taxon>
        <taxon>Paraclostridium</taxon>
    </lineage>
</organism>
<protein>
    <submittedName>
        <fullName evidence="5">MarR family transcriptional regulator</fullName>
    </submittedName>
</protein>
<feature type="domain" description="HTH marR-type" evidence="4">
    <location>
        <begin position="1"/>
        <end position="139"/>
    </location>
</feature>
<dbReference type="AlphaFoldDB" id="A0A0C7QBI6"/>
<dbReference type="Proteomes" id="UP000049127">
    <property type="component" value="Unassembled WGS sequence"/>
</dbReference>
<dbReference type="PANTHER" id="PTHR42756">
    <property type="entry name" value="TRANSCRIPTIONAL REGULATOR, MARR"/>
    <property type="match status" value="1"/>
</dbReference>
<dbReference type="InterPro" id="IPR036390">
    <property type="entry name" value="WH_DNA-bd_sf"/>
</dbReference>
<dbReference type="PROSITE" id="PS50995">
    <property type="entry name" value="HTH_MARR_2"/>
    <property type="match status" value="1"/>
</dbReference>
<dbReference type="InterPro" id="IPR011991">
    <property type="entry name" value="ArsR-like_HTH"/>
</dbReference>